<keyword evidence="1" id="KW-1133">Transmembrane helix</keyword>
<dbReference type="Pfam" id="PF03888">
    <property type="entry name" value="MucB_RseB"/>
    <property type="match status" value="1"/>
</dbReference>
<accession>A0A3E0K4Z9</accession>
<dbReference type="InterPro" id="IPR029046">
    <property type="entry name" value="LolA/LolB/LppX"/>
</dbReference>
<feature type="transmembrane region" description="Helical" evidence="1">
    <location>
        <begin position="82"/>
        <end position="102"/>
    </location>
</feature>
<sequence length="553" mass="61480">MVSSEERLSDFIDRLNEERKPAENEYTTESEELKDLFSAVKLVRTLKEPAMPEAGFERRLIGYVKEKLAPKSRKNMKSRMRMAVLAAAAALLFLTAGILFPFKEKNMVSAMAEAYQDIKAYRGILEIKSANSAGETVTQAKLEVWADKKGRYYVKGLEGANANIITVNNGKRKWQIRPDQKRIYLFSPFPDSYRFIFEIGKEIDEAENALDVRRAGEAKIHGRTAEVLEVTPRSGLPYKIWVDKKTKLPVQKETAAQNAVRYTVTYAELDFYDAIPEDLLAYQAPAAYEAVDEDAELAVNDWKEAASVAGFAPPLPGALPEGFMQEGIAVVPERKLLKIYYAKDGKKAAFIQGKVERKFTPSPSAMLGEVDGSVAEIQSPLYEAEGILSGGNVYAGNTDLRSIRWQKDGFEYAVIGNVSLEDLGTLTEAVTGWKFFMPAAEGKTWEPQVKVPYDLKIEENTQKGVDAGSMPWKLDPVYTAQVFVNLEISPEGISGDGPIGIEDFKMIHNDGKLAVVSVLSDKSPIEKVYLKRLVRQDPTGIWTVVGYDPAGKN</sequence>
<organism evidence="3 4">
    <name type="scientific">Caldibacillus debilis</name>
    <dbReference type="NCBI Taxonomy" id="301148"/>
    <lineage>
        <taxon>Bacteria</taxon>
        <taxon>Bacillati</taxon>
        <taxon>Bacillota</taxon>
        <taxon>Bacilli</taxon>
        <taxon>Bacillales</taxon>
        <taxon>Bacillaceae</taxon>
        <taxon>Caldibacillus</taxon>
    </lineage>
</organism>
<dbReference type="PANTHER" id="PTHR37507:SF2">
    <property type="entry name" value="SPORULATION PROTEIN YDCC"/>
    <property type="match status" value="1"/>
</dbReference>
<keyword evidence="1" id="KW-0812">Transmembrane</keyword>
<name>A0A3E0K4Z9_9BACI</name>
<feature type="domain" description="MucB/RseB N-terminal" evidence="2">
    <location>
        <begin position="110"/>
        <end position="271"/>
    </location>
</feature>
<dbReference type="AlphaFoldDB" id="A0A3E0K4Z9"/>
<proteinExistence type="predicted"/>
<comment type="caution">
    <text evidence="3">The sequence shown here is derived from an EMBL/GenBank/DDBJ whole genome shotgun (WGS) entry which is preliminary data.</text>
</comment>
<dbReference type="Gene3D" id="2.50.20.10">
    <property type="entry name" value="Lipoprotein localisation LolA/LolB/LppX"/>
    <property type="match status" value="1"/>
</dbReference>
<evidence type="ECO:0000313" key="4">
    <source>
        <dbReference type="Proteomes" id="UP000257014"/>
    </source>
</evidence>
<dbReference type="PANTHER" id="PTHR37507">
    <property type="entry name" value="SPORULATION PROTEIN YDCC"/>
    <property type="match status" value="1"/>
</dbReference>
<dbReference type="InterPro" id="IPR033434">
    <property type="entry name" value="MucB/RseB_N"/>
</dbReference>
<dbReference type="RefSeq" id="WP_276643217.1">
    <property type="nucleotide sequence ID" value="NZ_LZRR01000241.1"/>
</dbReference>
<dbReference type="EMBL" id="QEWE01000015">
    <property type="protein sequence ID" value="REJ28943.1"/>
    <property type="molecule type" value="Genomic_DNA"/>
</dbReference>
<gene>
    <name evidence="3" type="ORF">C6P37_06730</name>
</gene>
<evidence type="ECO:0000259" key="2">
    <source>
        <dbReference type="Pfam" id="PF03888"/>
    </source>
</evidence>
<keyword evidence="1" id="KW-0472">Membrane</keyword>
<evidence type="ECO:0000256" key="1">
    <source>
        <dbReference type="SAM" id="Phobius"/>
    </source>
</evidence>
<dbReference type="SUPFAM" id="SSF89392">
    <property type="entry name" value="Prokaryotic lipoproteins and lipoprotein localization factors"/>
    <property type="match status" value="1"/>
</dbReference>
<evidence type="ECO:0000313" key="3">
    <source>
        <dbReference type="EMBL" id="REJ28943.1"/>
    </source>
</evidence>
<dbReference type="InterPro" id="IPR052944">
    <property type="entry name" value="Sporulation_related"/>
</dbReference>
<reference evidence="3 4" key="1">
    <citation type="submission" date="2018-03" db="EMBL/GenBank/DDBJ databases">
        <authorList>
            <person name="Keele B.F."/>
        </authorList>
    </citation>
    <scope>NUCLEOTIDE SEQUENCE [LARGE SCALE GENOMIC DNA]</scope>
    <source>
        <strain evidence="3">ZCTH4_d</strain>
    </source>
</reference>
<dbReference type="Proteomes" id="UP000257014">
    <property type="component" value="Unassembled WGS sequence"/>
</dbReference>
<protein>
    <recommendedName>
        <fullName evidence="2">MucB/RseB N-terminal domain-containing protein</fullName>
    </recommendedName>
</protein>